<gene>
    <name evidence="2" type="ORF">C8R41DRAFT_865312</name>
</gene>
<dbReference type="EMBL" id="JANVFT010000019">
    <property type="protein sequence ID" value="KAJ4497859.1"/>
    <property type="molecule type" value="Genomic_DNA"/>
</dbReference>
<keyword evidence="1" id="KW-0472">Membrane</keyword>
<evidence type="ECO:0000313" key="2">
    <source>
        <dbReference type="EMBL" id="KAJ4497859.1"/>
    </source>
</evidence>
<comment type="caution">
    <text evidence="2">The sequence shown here is derived from an EMBL/GenBank/DDBJ whole genome shotgun (WGS) entry which is preliminary data.</text>
</comment>
<protein>
    <submittedName>
        <fullName evidence="2">Uncharacterized protein</fullName>
    </submittedName>
</protein>
<dbReference type="Proteomes" id="UP001150217">
    <property type="component" value="Unassembled WGS sequence"/>
</dbReference>
<feature type="transmembrane region" description="Helical" evidence="1">
    <location>
        <begin position="16"/>
        <end position="34"/>
    </location>
</feature>
<keyword evidence="1" id="KW-0812">Transmembrane</keyword>
<accession>A0ABQ8VNA4</accession>
<keyword evidence="3" id="KW-1185">Reference proteome</keyword>
<keyword evidence="1" id="KW-1133">Transmembrane helix</keyword>
<proteinExistence type="predicted"/>
<organism evidence="2 3">
    <name type="scientific">Lentinula lateritia</name>
    <dbReference type="NCBI Taxonomy" id="40482"/>
    <lineage>
        <taxon>Eukaryota</taxon>
        <taxon>Fungi</taxon>
        <taxon>Dikarya</taxon>
        <taxon>Basidiomycota</taxon>
        <taxon>Agaricomycotina</taxon>
        <taxon>Agaricomycetes</taxon>
        <taxon>Agaricomycetidae</taxon>
        <taxon>Agaricales</taxon>
        <taxon>Marasmiineae</taxon>
        <taxon>Omphalotaceae</taxon>
        <taxon>Lentinula</taxon>
    </lineage>
</organism>
<sequence>MIILIQLTLNDGKKRIFVWIDESLCISFFIYFLFPASLMEQLNSILVAVLRAAQQTGIIPADYTFTASEVLEAAQQAGIISSPPANDPFPTLQGFKCFVPEAQLTDWHMNNLDLEDLLGDRISNGIIDTFQKPHRDSICRSYCSHIWTRYIPSTICSSQYSVWQSSCPLKIQLGHPTFWGRKA</sequence>
<evidence type="ECO:0000313" key="3">
    <source>
        <dbReference type="Proteomes" id="UP001150217"/>
    </source>
</evidence>
<name>A0ABQ8VNA4_9AGAR</name>
<evidence type="ECO:0000256" key="1">
    <source>
        <dbReference type="SAM" id="Phobius"/>
    </source>
</evidence>
<reference evidence="2" key="1">
    <citation type="submission" date="2022-08" db="EMBL/GenBank/DDBJ databases">
        <title>A Global Phylogenomic Analysis of the Shiitake Genus Lentinula.</title>
        <authorList>
            <consortium name="DOE Joint Genome Institute"/>
            <person name="Sierra-Patev S."/>
            <person name="Min B."/>
            <person name="Naranjo-Ortiz M."/>
            <person name="Looney B."/>
            <person name="Konkel Z."/>
            <person name="Slot J.C."/>
            <person name="Sakamoto Y."/>
            <person name="Steenwyk J.L."/>
            <person name="Rokas A."/>
            <person name="Carro J."/>
            <person name="Camarero S."/>
            <person name="Ferreira P."/>
            <person name="Molpeceres G."/>
            <person name="Ruiz-Duenas F.J."/>
            <person name="Serrano A."/>
            <person name="Henrissat B."/>
            <person name="Drula E."/>
            <person name="Hughes K.W."/>
            <person name="Mata J.L."/>
            <person name="Ishikawa N.K."/>
            <person name="Vargas-Isla R."/>
            <person name="Ushijima S."/>
            <person name="Smith C.A."/>
            <person name="Ahrendt S."/>
            <person name="Andreopoulos W."/>
            <person name="He G."/>
            <person name="Labutti K."/>
            <person name="Lipzen A."/>
            <person name="Ng V."/>
            <person name="Riley R."/>
            <person name="Sandor L."/>
            <person name="Barry K."/>
            <person name="Martinez A.T."/>
            <person name="Xiao Y."/>
            <person name="Gibbons J.G."/>
            <person name="Terashima K."/>
            <person name="Grigoriev I.V."/>
            <person name="Hibbett D.S."/>
        </authorList>
    </citation>
    <scope>NUCLEOTIDE SEQUENCE</scope>
    <source>
        <strain evidence="2">RHP3577 ss4</strain>
    </source>
</reference>